<evidence type="ECO:0000313" key="2">
    <source>
        <dbReference type="EMBL" id="AVK75959.1"/>
    </source>
</evidence>
<dbReference type="RefSeq" id="YP_009481962.1">
    <property type="nucleotide sequence ID" value="NC_037666.1"/>
</dbReference>
<gene>
    <name evidence="2" type="ORF">pneo_cds_352</name>
</gene>
<name>A0A2U7UBX2_9VIRU</name>
<dbReference type="EMBL" id="MG011690">
    <property type="protein sequence ID" value="AVK75959.1"/>
    <property type="molecule type" value="Genomic_DNA"/>
</dbReference>
<organism evidence="2">
    <name type="scientific">Pandoravirus neocaledonia</name>
    <dbReference type="NCBI Taxonomy" id="2107708"/>
    <lineage>
        <taxon>Viruses</taxon>
        <taxon>Pandoravirus</taxon>
    </lineage>
</organism>
<dbReference type="GeneID" id="36842672"/>
<feature type="region of interest" description="Disordered" evidence="1">
    <location>
        <begin position="1"/>
        <end position="20"/>
    </location>
</feature>
<sequence length="360" mass="39246">MSSSDNGDDDESTNNNRGQAVQHDGGACLCVVDDIHDAPRQPETLLAMCCRAVEAAGQGVHAEAALGGRERWHRVRTEALGPFTRLCPRLARPDAWDLAWYRPEAVDLVAQVRAIDRADPRLFPARNTSTMDAWLYAHADGRLARRFADTGRACVETLLRAECQQDASRARHDTQRHAKAHVCSLSLPEALVLGDALAGLIARRGGPRLAPGARGLVAGLRLVSQPRPLLACVPRLLANVLRWPPGRCALPVTPAYPFDHVVVAEWERDGMRGLVCVNANPAAAHDYGHASLVYLGAETFYAPCGMTLEHLVRLFVTNCRQAPLADSNATDAHCVCGEGDDFFTWAMRRCAGTCQNQTRH</sequence>
<accession>A0A2U7UBX2</accession>
<protein>
    <submittedName>
        <fullName evidence="2">Uncharacterized protein</fullName>
    </submittedName>
</protein>
<evidence type="ECO:0000256" key="1">
    <source>
        <dbReference type="SAM" id="MobiDB-lite"/>
    </source>
</evidence>
<proteinExistence type="predicted"/>
<reference evidence="2" key="1">
    <citation type="journal article" date="2018" name="Nat. Commun.">
        <title>Diversity and evolution of the emerging Pandoraviridae family.</title>
        <authorList>
            <person name="Legendre M."/>
            <person name="Fabre E."/>
            <person name="Poirot O."/>
            <person name="Jeudy S."/>
            <person name="Lartigue A."/>
            <person name="Alempic J.M."/>
            <person name="Beucher L."/>
            <person name="Philippe N."/>
            <person name="Bertaux L."/>
            <person name="Christo-Foroux E."/>
            <person name="Labadie K."/>
            <person name="Coute Y."/>
            <person name="Abergel C."/>
            <person name="Claverie J.M."/>
        </authorList>
    </citation>
    <scope>NUCLEOTIDE SEQUENCE [LARGE SCALE GENOMIC DNA]</scope>
    <source>
        <strain evidence="2">Neocaledonia</strain>
    </source>
</reference>
<feature type="compositionally biased region" description="Acidic residues" evidence="1">
    <location>
        <begin position="1"/>
        <end position="12"/>
    </location>
</feature>
<dbReference type="KEGG" id="vg:36842672"/>
<dbReference type="Proteomes" id="UP000249287">
    <property type="component" value="Segment"/>
</dbReference>